<dbReference type="Gene3D" id="3.90.930.1">
    <property type="match status" value="1"/>
</dbReference>
<evidence type="ECO:0000313" key="3">
    <source>
        <dbReference type="EMBL" id="AOW20078.1"/>
    </source>
</evidence>
<evidence type="ECO:0000313" key="4">
    <source>
        <dbReference type="Proteomes" id="UP000176050"/>
    </source>
</evidence>
<dbReference type="Pfam" id="PF00578">
    <property type="entry name" value="AhpC-TSA"/>
    <property type="match status" value="1"/>
</dbReference>
<reference evidence="3 4" key="1">
    <citation type="submission" date="2016-10" db="EMBL/GenBank/DDBJ databases">
        <title>Lutibacter sp. LPB0138, isolated from marine gastropod.</title>
        <authorList>
            <person name="Kim E."/>
            <person name="Yi H."/>
        </authorList>
    </citation>
    <scope>NUCLEOTIDE SEQUENCE [LARGE SCALE GENOMIC DNA]</scope>
    <source>
        <strain evidence="3 4">LPB0138</strain>
    </source>
</reference>
<dbReference type="InterPro" id="IPR000866">
    <property type="entry name" value="AhpC/TSA"/>
</dbReference>
<gene>
    <name evidence="3" type="ORF">LPB138_05015</name>
</gene>
<proteinExistence type="predicted"/>
<keyword evidence="4" id="KW-1185">Reference proteome</keyword>
<dbReference type="STRING" id="1850246.LPB138_05015"/>
<feature type="signal peptide" evidence="1">
    <location>
        <begin position="1"/>
        <end position="18"/>
    </location>
</feature>
<dbReference type="GO" id="GO:0016209">
    <property type="term" value="F:antioxidant activity"/>
    <property type="evidence" value="ECO:0007669"/>
    <property type="project" value="InterPro"/>
</dbReference>
<sequence length="347" mass="41082">MKFYTTLIFILLFHVSFAQTEFENINIETLNGIEVPLTSVLKQQKDKPLILFTWAKKWCVPCVEVLNEFDYTHYEDLKEEFGLKLIALNMDVETEIDEIKKYVISKEWYFDVYQDPSRNYLDALGISTAPQIFLIINNKIVNYKSGFIKMSDPETTSDYMKAMIESIGSKKVFFDDNWDYTDEYNATYIRYVDYLDNHYEVQDRWETGELQMKGIYSDKYLSQKDGVFTWYFKSGNKKSREIYENNIQNGNRKVWYEEGQLWVVEEHKDGKLINILELYDINGDTLNHGNLVDGNGYIYRYDRDGKKTSKQNYKNGVLDGEYIQYDANENPSDTYIYSEGSYIKKIE</sequence>
<feature type="domain" description="Thioredoxin" evidence="2">
    <location>
        <begin position="16"/>
        <end position="165"/>
    </location>
</feature>
<evidence type="ECO:0000259" key="2">
    <source>
        <dbReference type="PROSITE" id="PS51352"/>
    </source>
</evidence>
<dbReference type="PROSITE" id="PS51352">
    <property type="entry name" value="THIOREDOXIN_2"/>
    <property type="match status" value="1"/>
</dbReference>
<dbReference type="KEGG" id="lul:LPB138_05015"/>
<dbReference type="GO" id="GO:0016491">
    <property type="term" value="F:oxidoreductase activity"/>
    <property type="evidence" value="ECO:0007669"/>
    <property type="project" value="InterPro"/>
</dbReference>
<dbReference type="OrthoDB" id="9815205at2"/>
<dbReference type="AlphaFoldDB" id="A0A1D8P681"/>
<dbReference type="InterPro" id="IPR036249">
    <property type="entry name" value="Thioredoxin-like_sf"/>
</dbReference>
<dbReference type="Proteomes" id="UP000176050">
    <property type="component" value="Chromosome"/>
</dbReference>
<dbReference type="Gene3D" id="3.40.30.10">
    <property type="entry name" value="Glutaredoxin"/>
    <property type="match status" value="1"/>
</dbReference>
<name>A0A1D8P681_9FLAO</name>
<keyword evidence="1" id="KW-0732">Signal</keyword>
<feature type="chain" id="PRO_5009110896" description="Thioredoxin domain-containing protein" evidence="1">
    <location>
        <begin position="19"/>
        <end position="347"/>
    </location>
</feature>
<dbReference type="EMBL" id="CP017478">
    <property type="protein sequence ID" value="AOW20078.1"/>
    <property type="molecule type" value="Genomic_DNA"/>
</dbReference>
<protein>
    <recommendedName>
        <fullName evidence="2">Thioredoxin domain-containing protein</fullName>
    </recommendedName>
</protein>
<accession>A0A1D8P681</accession>
<dbReference type="InterPro" id="IPR013766">
    <property type="entry name" value="Thioredoxin_domain"/>
</dbReference>
<dbReference type="SUPFAM" id="SSF52833">
    <property type="entry name" value="Thioredoxin-like"/>
    <property type="match status" value="1"/>
</dbReference>
<dbReference type="RefSeq" id="WP_070236217.1">
    <property type="nucleotide sequence ID" value="NZ_CP017478.1"/>
</dbReference>
<evidence type="ECO:0000256" key="1">
    <source>
        <dbReference type="SAM" id="SignalP"/>
    </source>
</evidence>
<organism evidence="3 4">
    <name type="scientific">Urechidicola croceus</name>
    <dbReference type="NCBI Taxonomy" id="1850246"/>
    <lineage>
        <taxon>Bacteria</taxon>
        <taxon>Pseudomonadati</taxon>
        <taxon>Bacteroidota</taxon>
        <taxon>Flavobacteriia</taxon>
        <taxon>Flavobacteriales</taxon>
        <taxon>Flavobacteriaceae</taxon>
        <taxon>Urechidicola</taxon>
    </lineage>
</organism>
<dbReference type="CDD" id="cd02966">
    <property type="entry name" value="TlpA_like_family"/>
    <property type="match status" value="1"/>
</dbReference>
<dbReference type="SUPFAM" id="SSF82185">
    <property type="entry name" value="Histone H3 K4-specific methyltransferase SET7/9 N-terminal domain"/>
    <property type="match status" value="1"/>
</dbReference>